<evidence type="ECO:0000256" key="4">
    <source>
        <dbReference type="ARBA" id="ARBA00023159"/>
    </source>
</evidence>
<evidence type="ECO:0000256" key="5">
    <source>
        <dbReference type="ARBA" id="ARBA00023163"/>
    </source>
</evidence>
<name>A0ABP4VKE4_9ACTN</name>
<dbReference type="SUPFAM" id="SSF46785">
    <property type="entry name" value="Winged helix' DNA-binding domain"/>
    <property type="match status" value="1"/>
</dbReference>
<evidence type="ECO:0000256" key="1">
    <source>
        <dbReference type="ARBA" id="ARBA00009437"/>
    </source>
</evidence>
<dbReference type="Proteomes" id="UP001501057">
    <property type="component" value="Unassembled WGS sequence"/>
</dbReference>
<evidence type="ECO:0000313" key="8">
    <source>
        <dbReference type="Proteomes" id="UP001501057"/>
    </source>
</evidence>
<sequence length="294" mass="31728">MDPDLAVTVAAVVDEGTLDGAARRLHLTPSALSQRVKTLEEQLGQRLLVRSRPVRATAAGETVVRFARRYETLAHEAQHELGLGGSTPRTRIAVAVNADSLAAWFLEPVARFAQTHDVEVEMHRHDQDRTVDLLESGAVLAAVTSQSTPVAGCRSTPLGSMVFAAMASPAWIDRWAPEGITTDALARAPRIDYDRHDGLQLAWLRAQGVHSPDAPRHLVPSTHDITRAVELGLGWALVPQTQAEPLVTSGRLVPLGGPEVPAAFFWQCWKGGSALLDALTQEVVAEARVRLQPA</sequence>
<dbReference type="SUPFAM" id="SSF53850">
    <property type="entry name" value="Periplasmic binding protein-like II"/>
    <property type="match status" value="1"/>
</dbReference>
<dbReference type="InterPro" id="IPR050176">
    <property type="entry name" value="LTTR"/>
</dbReference>
<comment type="similarity">
    <text evidence="1">Belongs to the LysR transcriptional regulatory family.</text>
</comment>
<evidence type="ECO:0000259" key="6">
    <source>
        <dbReference type="PROSITE" id="PS50931"/>
    </source>
</evidence>
<dbReference type="NCBIfam" id="NF002964">
    <property type="entry name" value="PRK03635.1"/>
    <property type="match status" value="1"/>
</dbReference>
<dbReference type="PROSITE" id="PS50931">
    <property type="entry name" value="HTH_LYSR"/>
    <property type="match status" value="1"/>
</dbReference>
<evidence type="ECO:0000313" key="7">
    <source>
        <dbReference type="EMBL" id="GAA1730000.1"/>
    </source>
</evidence>
<dbReference type="InterPro" id="IPR017685">
    <property type="entry name" value="ArgP"/>
</dbReference>
<accession>A0ABP4VKE4</accession>
<reference evidence="8" key="1">
    <citation type="journal article" date="2019" name="Int. J. Syst. Evol. Microbiol.">
        <title>The Global Catalogue of Microorganisms (GCM) 10K type strain sequencing project: providing services to taxonomists for standard genome sequencing and annotation.</title>
        <authorList>
            <consortium name="The Broad Institute Genomics Platform"/>
            <consortium name="The Broad Institute Genome Sequencing Center for Infectious Disease"/>
            <person name="Wu L."/>
            <person name="Ma J."/>
        </authorList>
    </citation>
    <scope>NUCLEOTIDE SEQUENCE [LARGE SCALE GENOMIC DNA]</scope>
    <source>
        <strain evidence="8">JCM 13518</strain>
    </source>
</reference>
<dbReference type="Gene3D" id="3.40.190.290">
    <property type="match status" value="1"/>
</dbReference>
<keyword evidence="5" id="KW-0804">Transcription</keyword>
<dbReference type="EMBL" id="BAAAME010000002">
    <property type="protein sequence ID" value="GAA1730000.1"/>
    <property type="molecule type" value="Genomic_DNA"/>
</dbReference>
<keyword evidence="8" id="KW-1185">Reference proteome</keyword>
<dbReference type="NCBIfam" id="TIGR03298">
    <property type="entry name" value="argP"/>
    <property type="match status" value="1"/>
</dbReference>
<evidence type="ECO:0000256" key="2">
    <source>
        <dbReference type="ARBA" id="ARBA00023015"/>
    </source>
</evidence>
<keyword evidence="3" id="KW-0238">DNA-binding</keyword>
<protein>
    <submittedName>
        <fullName evidence="7">LysR family transcriptional regulator ArgP</fullName>
    </submittedName>
</protein>
<dbReference type="PANTHER" id="PTHR30579">
    <property type="entry name" value="TRANSCRIPTIONAL REGULATOR"/>
    <property type="match status" value="1"/>
</dbReference>
<dbReference type="InterPro" id="IPR000847">
    <property type="entry name" value="LysR_HTH_N"/>
</dbReference>
<dbReference type="Gene3D" id="1.10.10.10">
    <property type="entry name" value="Winged helix-like DNA-binding domain superfamily/Winged helix DNA-binding domain"/>
    <property type="match status" value="1"/>
</dbReference>
<evidence type="ECO:0000256" key="3">
    <source>
        <dbReference type="ARBA" id="ARBA00023125"/>
    </source>
</evidence>
<dbReference type="InterPro" id="IPR036390">
    <property type="entry name" value="WH_DNA-bd_sf"/>
</dbReference>
<dbReference type="PRINTS" id="PR00039">
    <property type="entry name" value="HTHLYSR"/>
</dbReference>
<organism evidence="7 8">
    <name type="scientific">Aeromicrobium alkaliterrae</name>
    <dbReference type="NCBI Taxonomy" id="302168"/>
    <lineage>
        <taxon>Bacteria</taxon>
        <taxon>Bacillati</taxon>
        <taxon>Actinomycetota</taxon>
        <taxon>Actinomycetes</taxon>
        <taxon>Propionibacteriales</taxon>
        <taxon>Nocardioidaceae</taxon>
        <taxon>Aeromicrobium</taxon>
    </lineage>
</organism>
<dbReference type="Pfam" id="PF00126">
    <property type="entry name" value="HTH_1"/>
    <property type="match status" value="1"/>
</dbReference>
<dbReference type="Pfam" id="PF03466">
    <property type="entry name" value="LysR_substrate"/>
    <property type="match status" value="1"/>
</dbReference>
<dbReference type="InterPro" id="IPR036388">
    <property type="entry name" value="WH-like_DNA-bd_sf"/>
</dbReference>
<gene>
    <name evidence="7" type="ORF">GCM10009710_08230</name>
</gene>
<keyword evidence="4" id="KW-0010">Activator</keyword>
<proteinExistence type="inferred from homology"/>
<dbReference type="PANTHER" id="PTHR30579:SF2">
    <property type="entry name" value="HTH-TYPE TRANSCRIPTIONAL REGULATOR ARGP"/>
    <property type="match status" value="1"/>
</dbReference>
<dbReference type="InterPro" id="IPR005119">
    <property type="entry name" value="LysR_subst-bd"/>
</dbReference>
<dbReference type="RefSeq" id="WP_344198029.1">
    <property type="nucleotide sequence ID" value="NZ_BAAAME010000002.1"/>
</dbReference>
<keyword evidence="2" id="KW-0805">Transcription regulation</keyword>
<comment type="caution">
    <text evidence="7">The sequence shown here is derived from an EMBL/GenBank/DDBJ whole genome shotgun (WGS) entry which is preliminary data.</text>
</comment>
<feature type="domain" description="HTH lysR-type" evidence="6">
    <location>
        <begin position="1"/>
        <end position="57"/>
    </location>
</feature>